<feature type="compositionally biased region" description="Basic and acidic residues" evidence="1">
    <location>
        <begin position="98"/>
        <end position="108"/>
    </location>
</feature>
<accession>A0ABQ9FZ29</accession>
<reference evidence="2 3" key="1">
    <citation type="submission" date="2022-12" db="EMBL/GenBank/DDBJ databases">
        <title>Chromosome-level genome of Tegillarca granosa.</title>
        <authorList>
            <person name="Kim J."/>
        </authorList>
    </citation>
    <scope>NUCLEOTIDE SEQUENCE [LARGE SCALE GENOMIC DNA]</scope>
    <source>
        <strain evidence="2">Teg-2019</strain>
        <tissue evidence="2">Adductor muscle</tissue>
    </source>
</reference>
<comment type="caution">
    <text evidence="2">The sequence shown here is derived from an EMBL/GenBank/DDBJ whole genome shotgun (WGS) entry which is preliminary data.</text>
</comment>
<name>A0ABQ9FZ29_TEGGR</name>
<proteinExistence type="predicted"/>
<gene>
    <name evidence="2" type="ORF">KUTeg_001194</name>
</gene>
<feature type="compositionally biased region" description="Polar residues" evidence="1">
    <location>
        <begin position="111"/>
        <end position="121"/>
    </location>
</feature>
<sequence length="252" mass="27702">MTSDKKHEPLYITPPSYRLGEEPGLATWSPYRAADQVALISMPKKMQTTVISPDRRGGGKRPIALFNDSGRPKQPEILTDEPPKPIILKTRQLMSNNKNEDKKGDHHKIQSNRGSISQTKPVFNGLESDSAGLTNMKSSSLGGSSGGVEKNKNLASSILQNRKPSHNDNRKDSVEMTTLNGDVRSRPTNPHHAPLQVIPDGIDETDIVSKNVRSNEMPKTTIQSIRNELKSTSLSTSYRPERKASSTLADIA</sequence>
<feature type="compositionally biased region" description="Polar residues" evidence="1">
    <location>
        <begin position="153"/>
        <end position="162"/>
    </location>
</feature>
<keyword evidence="3" id="KW-1185">Reference proteome</keyword>
<protein>
    <submittedName>
        <fullName evidence="2">Uncharacterized protein</fullName>
    </submittedName>
</protein>
<evidence type="ECO:0000313" key="2">
    <source>
        <dbReference type="EMBL" id="KAJ8321252.1"/>
    </source>
</evidence>
<organism evidence="2 3">
    <name type="scientific">Tegillarca granosa</name>
    <name type="common">Malaysian cockle</name>
    <name type="synonym">Anadara granosa</name>
    <dbReference type="NCBI Taxonomy" id="220873"/>
    <lineage>
        <taxon>Eukaryota</taxon>
        <taxon>Metazoa</taxon>
        <taxon>Spiralia</taxon>
        <taxon>Lophotrochozoa</taxon>
        <taxon>Mollusca</taxon>
        <taxon>Bivalvia</taxon>
        <taxon>Autobranchia</taxon>
        <taxon>Pteriomorphia</taxon>
        <taxon>Arcoida</taxon>
        <taxon>Arcoidea</taxon>
        <taxon>Arcidae</taxon>
        <taxon>Tegillarca</taxon>
    </lineage>
</organism>
<dbReference type="Proteomes" id="UP001217089">
    <property type="component" value="Unassembled WGS sequence"/>
</dbReference>
<evidence type="ECO:0000256" key="1">
    <source>
        <dbReference type="SAM" id="MobiDB-lite"/>
    </source>
</evidence>
<feature type="region of interest" description="Disordered" evidence="1">
    <location>
        <begin position="230"/>
        <end position="252"/>
    </location>
</feature>
<feature type="region of interest" description="Disordered" evidence="1">
    <location>
        <begin position="48"/>
        <end position="174"/>
    </location>
</feature>
<feature type="compositionally biased region" description="Basic and acidic residues" evidence="1">
    <location>
        <begin position="165"/>
        <end position="174"/>
    </location>
</feature>
<dbReference type="EMBL" id="JARBDR010000108">
    <property type="protein sequence ID" value="KAJ8321252.1"/>
    <property type="molecule type" value="Genomic_DNA"/>
</dbReference>
<evidence type="ECO:0000313" key="3">
    <source>
        <dbReference type="Proteomes" id="UP001217089"/>
    </source>
</evidence>